<evidence type="ECO:0000313" key="7">
    <source>
        <dbReference type="Proteomes" id="UP000028712"/>
    </source>
</evidence>
<dbReference type="InterPro" id="IPR018060">
    <property type="entry name" value="HTH_AraC"/>
</dbReference>
<evidence type="ECO:0000256" key="1">
    <source>
        <dbReference type="ARBA" id="ARBA00023015"/>
    </source>
</evidence>
<name>A0A086AIJ6_FLAHY</name>
<dbReference type="eggNOG" id="COG2207">
    <property type="taxonomic scope" value="Bacteria"/>
</dbReference>
<keyword evidence="1" id="KW-0805">Transcription regulation</keyword>
<dbReference type="Proteomes" id="UP000198424">
    <property type="component" value="Unassembled WGS sequence"/>
</dbReference>
<comment type="caution">
    <text evidence="5">The sequence shown here is derived from an EMBL/GenBank/DDBJ whole genome shotgun (WGS) entry which is preliminary data.</text>
</comment>
<evidence type="ECO:0000256" key="2">
    <source>
        <dbReference type="ARBA" id="ARBA00023125"/>
    </source>
</evidence>
<evidence type="ECO:0000313" key="5">
    <source>
        <dbReference type="EMBL" id="KFF16510.1"/>
    </source>
</evidence>
<accession>A0A086AIJ6</accession>
<evidence type="ECO:0000259" key="4">
    <source>
        <dbReference type="PROSITE" id="PS01124"/>
    </source>
</evidence>
<dbReference type="Pfam" id="PF12833">
    <property type="entry name" value="HTH_18"/>
    <property type="match status" value="1"/>
</dbReference>
<dbReference type="GO" id="GO:0003700">
    <property type="term" value="F:DNA-binding transcription factor activity"/>
    <property type="evidence" value="ECO:0007669"/>
    <property type="project" value="InterPro"/>
</dbReference>
<protein>
    <submittedName>
        <fullName evidence="5">AraC family transcriptional regulator</fullName>
    </submittedName>
</protein>
<dbReference type="STRING" id="991.IW20_10045"/>
<reference evidence="5 7" key="1">
    <citation type="submission" date="2014-07" db="EMBL/GenBank/DDBJ databases">
        <title>Genome of Flavobacterium hydatis DSM 2063.</title>
        <authorList>
            <person name="Pipes S.E."/>
            <person name="Stropko S.J."/>
            <person name="Newman J.D."/>
        </authorList>
    </citation>
    <scope>NUCLEOTIDE SEQUENCE [LARGE SCALE GENOMIC DNA]</scope>
    <source>
        <strain evidence="5 7">DSM 2063</strain>
    </source>
</reference>
<dbReference type="PANTHER" id="PTHR43280">
    <property type="entry name" value="ARAC-FAMILY TRANSCRIPTIONAL REGULATOR"/>
    <property type="match status" value="1"/>
</dbReference>
<dbReference type="PANTHER" id="PTHR43280:SF32">
    <property type="entry name" value="TRANSCRIPTIONAL REGULATORY PROTEIN"/>
    <property type="match status" value="1"/>
</dbReference>
<dbReference type="Gene3D" id="1.10.10.60">
    <property type="entry name" value="Homeodomain-like"/>
    <property type="match status" value="1"/>
</dbReference>
<dbReference type="InterPro" id="IPR009057">
    <property type="entry name" value="Homeodomain-like_sf"/>
</dbReference>
<dbReference type="SMART" id="SM00342">
    <property type="entry name" value="HTH_ARAC"/>
    <property type="match status" value="1"/>
</dbReference>
<dbReference type="InterPro" id="IPR020449">
    <property type="entry name" value="Tscrpt_reg_AraC-type_HTH"/>
</dbReference>
<evidence type="ECO:0000313" key="6">
    <source>
        <dbReference type="EMBL" id="OXA87720.1"/>
    </source>
</evidence>
<organism evidence="5 7">
    <name type="scientific">Flavobacterium hydatis</name>
    <name type="common">Cytophaga aquatilis</name>
    <dbReference type="NCBI Taxonomy" id="991"/>
    <lineage>
        <taxon>Bacteria</taxon>
        <taxon>Pseudomonadati</taxon>
        <taxon>Bacteroidota</taxon>
        <taxon>Flavobacteriia</taxon>
        <taxon>Flavobacteriales</taxon>
        <taxon>Flavobacteriaceae</taxon>
        <taxon>Flavobacterium</taxon>
    </lineage>
</organism>
<keyword evidence="3" id="KW-0804">Transcription</keyword>
<dbReference type="RefSeq" id="WP_035621407.1">
    <property type="nucleotide sequence ID" value="NZ_JBEWQG010000033.1"/>
</dbReference>
<dbReference type="GO" id="GO:0043565">
    <property type="term" value="F:sequence-specific DNA binding"/>
    <property type="evidence" value="ECO:0007669"/>
    <property type="project" value="InterPro"/>
</dbReference>
<dbReference type="EMBL" id="JPRM01000014">
    <property type="protein sequence ID" value="KFF16510.1"/>
    <property type="molecule type" value="Genomic_DNA"/>
</dbReference>
<dbReference type="Proteomes" id="UP000028712">
    <property type="component" value="Unassembled WGS sequence"/>
</dbReference>
<dbReference type="EMBL" id="MUGY01000037">
    <property type="protein sequence ID" value="OXA87720.1"/>
    <property type="molecule type" value="Genomic_DNA"/>
</dbReference>
<dbReference type="AlphaFoldDB" id="A0A086AIJ6"/>
<keyword evidence="2" id="KW-0238">DNA-binding</keyword>
<evidence type="ECO:0000313" key="8">
    <source>
        <dbReference type="Proteomes" id="UP000198424"/>
    </source>
</evidence>
<sequence length="297" mass="34291">MGKTIKIISSEEFPRQFMSDASLEFDFLKTPLQIYDLNTTTEYIQIPTPLFRPDYNFIVHVTKGNAKQQVDNEVVSLTEDDVLFVKQGHITAMKEIDLVITGHFILFEESVLNHILSKQELIQIFATNSVIKLPKKTSIWLNSLFCLLGQEFRNENSNIEICYSLMQAAFQKIISSNKELNKTVHRGNEITFSFKELVYKFHSQDKSVSFYADKLKISVNHLNRCIKQTTGIAPKEWINNVSILQSQILLQDLTKDISEIAFELNYEDPSYFGRLFKKITGTTPSQYRSSLRHDLSE</sequence>
<reference evidence="6 8" key="2">
    <citation type="submission" date="2016-11" db="EMBL/GenBank/DDBJ databases">
        <title>Whole genomes of Flavobacteriaceae.</title>
        <authorList>
            <person name="Stine C."/>
            <person name="Li C."/>
            <person name="Tadesse D."/>
        </authorList>
    </citation>
    <scope>NUCLEOTIDE SEQUENCE [LARGE SCALE GENOMIC DNA]</scope>
    <source>
        <strain evidence="6 8">ATCC 29551</strain>
    </source>
</reference>
<proteinExistence type="predicted"/>
<gene>
    <name evidence="6" type="ORF">B0A62_22650</name>
    <name evidence="5" type="ORF">IW20_10045</name>
</gene>
<keyword evidence="8" id="KW-1185">Reference proteome</keyword>
<dbReference type="OrthoDB" id="2585681at2"/>
<evidence type="ECO:0000256" key="3">
    <source>
        <dbReference type="ARBA" id="ARBA00023163"/>
    </source>
</evidence>
<feature type="domain" description="HTH araC/xylS-type" evidence="4">
    <location>
        <begin position="192"/>
        <end position="290"/>
    </location>
</feature>
<dbReference type="SUPFAM" id="SSF46689">
    <property type="entry name" value="Homeodomain-like"/>
    <property type="match status" value="1"/>
</dbReference>
<dbReference type="PRINTS" id="PR00032">
    <property type="entry name" value="HTHARAC"/>
</dbReference>
<dbReference type="PROSITE" id="PS01124">
    <property type="entry name" value="HTH_ARAC_FAMILY_2"/>
    <property type="match status" value="1"/>
</dbReference>